<dbReference type="GO" id="GO:0016987">
    <property type="term" value="F:sigma factor activity"/>
    <property type="evidence" value="ECO:0007669"/>
    <property type="project" value="UniProtKB-KW"/>
</dbReference>
<protein>
    <submittedName>
        <fullName evidence="8">RNA polymerase sigma-70 factor (ECF subfamily)</fullName>
    </submittedName>
</protein>
<dbReference type="InterPro" id="IPR007627">
    <property type="entry name" value="RNA_pol_sigma70_r2"/>
</dbReference>
<dbReference type="CDD" id="cd06171">
    <property type="entry name" value="Sigma70_r4"/>
    <property type="match status" value="1"/>
</dbReference>
<dbReference type="PANTHER" id="PTHR43133">
    <property type="entry name" value="RNA POLYMERASE ECF-TYPE SIGMA FACTO"/>
    <property type="match status" value="1"/>
</dbReference>
<dbReference type="Pfam" id="PF08281">
    <property type="entry name" value="Sigma70_r4_2"/>
    <property type="match status" value="1"/>
</dbReference>
<organism evidence="8 9">
    <name type="scientific">Sphingomonas kyeonggiensis</name>
    <dbReference type="NCBI Taxonomy" id="1268553"/>
    <lineage>
        <taxon>Bacteria</taxon>
        <taxon>Pseudomonadati</taxon>
        <taxon>Pseudomonadota</taxon>
        <taxon>Alphaproteobacteria</taxon>
        <taxon>Sphingomonadales</taxon>
        <taxon>Sphingomonadaceae</taxon>
        <taxon>Sphingomonas</taxon>
    </lineage>
</organism>
<dbReference type="GO" id="GO:0006352">
    <property type="term" value="P:DNA-templated transcription initiation"/>
    <property type="evidence" value="ECO:0007669"/>
    <property type="project" value="InterPro"/>
</dbReference>
<dbReference type="EMBL" id="JACIEH010000001">
    <property type="protein sequence ID" value="MBB4098089.1"/>
    <property type="molecule type" value="Genomic_DNA"/>
</dbReference>
<dbReference type="AlphaFoldDB" id="A0A7W6NVH3"/>
<dbReference type="Gene3D" id="1.10.1740.10">
    <property type="match status" value="1"/>
</dbReference>
<evidence type="ECO:0000256" key="5">
    <source>
        <dbReference type="ARBA" id="ARBA00023163"/>
    </source>
</evidence>
<feature type="domain" description="RNA polymerase sigma-70 region 2" evidence="6">
    <location>
        <begin position="15"/>
        <end position="76"/>
    </location>
</feature>
<dbReference type="RefSeq" id="WP_183996253.1">
    <property type="nucleotide sequence ID" value="NZ_JACIEH010000001.1"/>
</dbReference>
<sequence length="171" mass="19924">MSDASRMQADLTLWVSRHGPALRSYFLRRVGEPEADDLIQEVFLRLHAMRRDTPIENVDRFIFKVARNILISRHRYLEARHMSAHSPLTGANDPVDAISPERILIGVDEYERAVRAILELPPRARTAFQLHRFEKMTYQEIGERMGISRESVKELIHRALVRLAERLDRDA</sequence>
<evidence type="ECO:0000259" key="7">
    <source>
        <dbReference type="Pfam" id="PF08281"/>
    </source>
</evidence>
<feature type="domain" description="RNA polymerase sigma factor 70 region 4 type 2" evidence="7">
    <location>
        <begin position="112"/>
        <end position="163"/>
    </location>
</feature>
<dbReference type="GO" id="GO:0003677">
    <property type="term" value="F:DNA binding"/>
    <property type="evidence" value="ECO:0007669"/>
    <property type="project" value="UniProtKB-KW"/>
</dbReference>
<dbReference type="InterPro" id="IPR013325">
    <property type="entry name" value="RNA_pol_sigma_r2"/>
</dbReference>
<evidence type="ECO:0000313" key="9">
    <source>
        <dbReference type="Proteomes" id="UP000557392"/>
    </source>
</evidence>
<dbReference type="Gene3D" id="1.10.10.10">
    <property type="entry name" value="Winged helix-like DNA-binding domain superfamily/Winged helix DNA-binding domain"/>
    <property type="match status" value="1"/>
</dbReference>
<dbReference type="Pfam" id="PF04542">
    <property type="entry name" value="Sigma70_r2"/>
    <property type="match status" value="1"/>
</dbReference>
<evidence type="ECO:0000256" key="2">
    <source>
        <dbReference type="ARBA" id="ARBA00023015"/>
    </source>
</evidence>
<evidence type="ECO:0000256" key="3">
    <source>
        <dbReference type="ARBA" id="ARBA00023082"/>
    </source>
</evidence>
<dbReference type="InterPro" id="IPR014284">
    <property type="entry name" value="RNA_pol_sigma-70_dom"/>
</dbReference>
<dbReference type="InterPro" id="IPR013324">
    <property type="entry name" value="RNA_pol_sigma_r3/r4-like"/>
</dbReference>
<dbReference type="Proteomes" id="UP000557392">
    <property type="component" value="Unassembled WGS sequence"/>
</dbReference>
<dbReference type="InterPro" id="IPR013249">
    <property type="entry name" value="RNA_pol_sigma70_r4_t2"/>
</dbReference>
<keyword evidence="9" id="KW-1185">Reference proteome</keyword>
<dbReference type="SUPFAM" id="SSF88946">
    <property type="entry name" value="Sigma2 domain of RNA polymerase sigma factors"/>
    <property type="match status" value="1"/>
</dbReference>
<evidence type="ECO:0000256" key="4">
    <source>
        <dbReference type="ARBA" id="ARBA00023125"/>
    </source>
</evidence>
<name>A0A7W6NVH3_9SPHN</name>
<evidence type="ECO:0000256" key="1">
    <source>
        <dbReference type="ARBA" id="ARBA00010641"/>
    </source>
</evidence>
<dbReference type="InterPro" id="IPR039425">
    <property type="entry name" value="RNA_pol_sigma-70-like"/>
</dbReference>
<reference evidence="8 9" key="1">
    <citation type="submission" date="2020-08" db="EMBL/GenBank/DDBJ databases">
        <title>Genomic Encyclopedia of Type Strains, Phase IV (KMG-IV): sequencing the most valuable type-strain genomes for metagenomic binning, comparative biology and taxonomic classification.</title>
        <authorList>
            <person name="Goeker M."/>
        </authorList>
    </citation>
    <scope>NUCLEOTIDE SEQUENCE [LARGE SCALE GENOMIC DNA]</scope>
    <source>
        <strain evidence="8 9">DSM 101806</strain>
    </source>
</reference>
<keyword evidence="4" id="KW-0238">DNA-binding</keyword>
<accession>A0A7W6NVH3</accession>
<gene>
    <name evidence="8" type="ORF">GGR46_001622</name>
</gene>
<dbReference type="InterPro" id="IPR036388">
    <property type="entry name" value="WH-like_DNA-bd_sf"/>
</dbReference>
<comment type="similarity">
    <text evidence="1">Belongs to the sigma-70 factor family. ECF subfamily.</text>
</comment>
<comment type="caution">
    <text evidence="8">The sequence shown here is derived from an EMBL/GenBank/DDBJ whole genome shotgun (WGS) entry which is preliminary data.</text>
</comment>
<keyword evidence="3" id="KW-0731">Sigma factor</keyword>
<proteinExistence type="inferred from homology"/>
<dbReference type="SUPFAM" id="SSF88659">
    <property type="entry name" value="Sigma3 and sigma4 domains of RNA polymerase sigma factors"/>
    <property type="match status" value="1"/>
</dbReference>
<dbReference type="PANTHER" id="PTHR43133:SF8">
    <property type="entry name" value="RNA POLYMERASE SIGMA FACTOR HI_1459-RELATED"/>
    <property type="match status" value="1"/>
</dbReference>
<evidence type="ECO:0000313" key="8">
    <source>
        <dbReference type="EMBL" id="MBB4098089.1"/>
    </source>
</evidence>
<keyword evidence="5" id="KW-0804">Transcription</keyword>
<evidence type="ECO:0000259" key="6">
    <source>
        <dbReference type="Pfam" id="PF04542"/>
    </source>
</evidence>
<dbReference type="NCBIfam" id="TIGR02937">
    <property type="entry name" value="sigma70-ECF"/>
    <property type="match status" value="1"/>
</dbReference>
<keyword evidence="2" id="KW-0805">Transcription regulation</keyword>